<organism evidence="3 4">
    <name type="scientific">Halorubellus litoreus</name>
    <dbReference type="NCBI Taxonomy" id="755308"/>
    <lineage>
        <taxon>Archaea</taxon>
        <taxon>Methanobacteriati</taxon>
        <taxon>Methanobacteriota</taxon>
        <taxon>Stenosarchaea group</taxon>
        <taxon>Halobacteria</taxon>
        <taxon>Halobacteriales</taxon>
        <taxon>Halorubellaceae</taxon>
        <taxon>Halorubellus</taxon>
    </lineage>
</organism>
<dbReference type="AlphaFoldDB" id="A0ABD5VBI6"/>
<evidence type="ECO:0000313" key="3">
    <source>
        <dbReference type="EMBL" id="MFC6952253.1"/>
    </source>
</evidence>
<keyword evidence="2" id="KW-0472">Membrane</keyword>
<name>A0ABD5VBI6_9EURY</name>
<feature type="compositionally biased region" description="Acidic residues" evidence="1">
    <location>
        <begin position="35"/>
        <end position="57"/>
    </location>
</feature>
<proteinExistence type="predicted"/>
<dbReference type="RefSeq" id="WP_336349243.1">
    <property type="nucleotide sequence ID" value="NZ_JAZAQL010000001.1"/>
</dbReference>
<protein>
    <submittedName>
        <fullName evidence="3">Uncharacterized protein</fullName>
    </submittedName>
</protein>
<feature type="transmembrane region" description="Helical" evidence="2">
    <location>
        <begin position="68"/>
        <end position="88"/>
    </location>
</feature>
<keyword evidence="4" id="KW-1185">Reference proteome</keyword>
<evidence type="ECO:0000256" key="1">
    <source>
        <dbReference type="SAM" id="MobiDB-lite"/>
    </source>
</evidence>
<keyword evidence="2" id="KW-1133">Transmembrane helix</keyword>
<feature type="region of interest" description="Disordered" evidence="1">
    <location>
        <begin position="1"/>
        <end position="60"/>
    </location>
</feature>
<feature type="transmembrane region" description="Helical" evidence="2">
    <location>
        <begin position="150"/>
        <end position="173"/>
    </location>
</feature>
<gene>
    <name evidence="3" type="ORF">ACFQGB_05210</name>
</gene>
<dbReference type="EMBL" id="JBHSXN010000001">
    <property type="protein sequence ID" value="MFC6952253.1"/>
    <property type="molecule type" value="Genomic_DNA"/>
</dbReference>
<comment type="caution">
    <text evidence="3">The sequence shown here is derived from an EMBL/GenBank/DDBJ whole genome shotgun (WGS) entry which is preliminary data.</text>
</comment>
<accession>A0ABD5VBI6</accession>
<sequence>MPGWTSATDDADDAIRTDGGTEDDDADQIKQLLSEGDDDGSLADAVTGEDDEDDEYEGGPAMDFGLKLGAPFALVAVGLLFVGPQPLLEFDPTGKYFIDTLDVGGPGNIVYISASTLALSFLAGLLYPSLADDLDAEDDFKMDLGLGLSLPTVAVMGLGVLFFMFWPAVFALLNGALVEALITVVIAVVLVAIAVAGSIITLVVAAIATLYFVGPALIGSYVGGFIGERIAT</sequence>
<keyword evidence="2" id="KW-0812">Transmembrane</keyword>
<feature type="transmembrane region" description="Helical" evidence="2">
    <location>
        <begin position="109"/>
        <end position="130"/>
    </location>
</feature>
<feature type="transmembrane region" description="Helical" evidence="2">
    <location>
        <begin position="180"/>
        <end position="213"/>
    </location>
</feature>
<dbReference type="Proteomes" id="UP001596395">
    <property type="component" value="Unassembled WGS sequence"/>
</dbReference>
<evidence type="ECO:0000313" key="4">
    <source>
        <dbReference type="Proteomes" id="UP001596395"/>
    </source>
</evidence>
<reference evidence="3 4" key="1">
    <citation type="journal article" date="2019" name="Int. J. Syst. Evol. Microbiol.">
        <title>The Global Catalogue of Microorganisms (GCM) 10K type strain sequencing project: providing services to taxonomists for standard genome sequencing and annotation.</title>
        <authorList>
            <consortium name="The Broad Institute Genomics Platform"/>
            <consortium name="The Broad Institute Genome Sequencing Center for Infectious Disease"/>
            <person name="Wu L."/>
            <person name="Ma J."/>
        </authorList>
    </citation>
    <scope>NUCLEOTIDE SEQUENCE [LARGE SCALE GENOMIC DNA]</scope>
    <source>
        <strain evidence="3 4">GX26</strain>
    </source>
</reference>
<evidence type="ECO:0000256" key="2">
    <source>
        <dbReference type="SAM" id="Phobius"/>
    </source>
</evidence>